<keyword evidence="10" id="KW-0560">Oxidoreductase</keyword>
<evidence type="ECO:0000313" key="16">
    <source>
        <dbReference type="EnsemblMetazoa" id="XP_037872113.1"/>
    </source>
</evidence>
<evidence type="ECO:0000256" key="6">
    <source>
        <dbReference type="ARBA" id="ARBA00022617"/>
    </source>
</evidence>
<keyword evidence="6 14" id="KW-0349">Heme</keyword>
<dbReference type="GO" id="GO:0004497">
    <property type="term" value="F:monooxygenase activity"/>
    <property type="evidence" value="ECO:0007669"/>
    <property type="project" value="UniProtKB-KW"/>
</dbReference>
<evidence type="ECO:0008006" key="18">
    <source>
        <dbReference type="Google" id="ProtNLM"/>
    </source>
</evidence>
<dbReference type="EnsemblMetazoa" id="XM_038016185.1">
    <property type="protein sequence ID" value="XP_037872113.1"/>
    <property type="gene ID" value="GeneID_101741325"/>
</dbReference>
<dbReference type="GO" id="GO:0016705">
    <property type="term" value="F:oxidoreductase activity, acting on paired donors, with incorporation or reduction of molecular oxygen"/>
    <property type="evidence" value="ECO:0007669"/>
    <property type="project" value="InterPro"/>
</dbReference>
<dbReference type="GO" id="GO:0020037">
    <property type="term" value="F:heme binding"/>
    <property type="evidence" value="ECO:0007669"/>
    <property type="project" value="InterPro"/>
</dbReference>
<organism evidence="16 17">
    <name type="scientific">Bombyx mori</name>
    <name type="common">Silk moth</name>
    <dbReference type="NCBI Taxonomy" id="7091"/>
    <lineage>
        <taxon>Eukaryota</taxon>
        <taxon>Metazoa</taxon>
        <taxon>Ecdysozoa</taxon>
        <taxon>Arthropoda</taxon>
        <taxon>Hexapoda</taxon>
        <taxon>Insecta</taxon>
        <taxon>Pterygota</taxon>
        <taxon>Neoptera</taxon>
        <taxon>Endopterygota</taxon>
        <taxon>Lepidoptera</taxon>
        <taxon>Glossata</taxon>
        <taxon>Ditrysia</taxon>
        <taxon>Bombycoidea</taxon>
        <taxon>Bombycidae</taxon>
        <taxon>Bombycinae</taxon>
        <taxon>Bombyx</taxon>
    </lineage>
</organism>
<keyword evidence="9" id="KW-0492">Microsome</keyword>
<dbReference type="AlphaFoldDB" id="A0A8R2M243"/>
<keyword evidence="7 14" id="KW-0479">Metal-binding</keyword>
<dbReference type="Gene3D" id="1.10.630.10">
    <property type="entry name" value="Cytochrome P450"/>
    <property type="match status" value="2"/>
</dbReference>
<keyword evidence="12" id="KW-0503">Monooxygenase</keyword>
<dbReference type="PANTHER" id="PTHR24291:SF201">
    <property type="entry name" value="CYTOCHROME P450, FAMILY 4, SUBFAMILY B, POLYPEPTIDE 7"/>
    <property type="match status" value="1"/>
</dbReference>
<evidence type="ECO:0000256" key="13">
    <source>
        <dbReference type="ARBA" id="ARBA00023136"/>
    </source>
</evidence>
<keyword evidence="13 15" id="KW-0472">Membrane</keyword>
<gene>
    <name evidence="16" type="primary">101741325</name>
</gene>
<dbReference type="GO" id="GO:0005506">
    <property type="term" value="F:iron ion binding"/>
    <property type="evidence" value="ECO:0007669"/>
    <property type="project" value="InterPro"/>
</dbReference>
<keyword evidence="11 14" id="KW-0408">Iron</keyword>
<feature type="binding site" description="axial binding residue" evidence="14">
    <location>
        <position position="941"/>
    </location>
    <ligand>
        <name>heme</name>
        <dbReference type="ChEBI" id="CHEBI:30413"/>
    </ligand>
    <ligandPart>
        <name>Fe</name>
        <dbReference type="ChEBI" id="CHEBI:18248"/>
    </ligandPart>
</feature>
<dbReference type="Proteomes" id="UP000005204">
    <property type="component" value="Unassembled WGS sequence"/>
</dbReference>
<dbReference type="Pfam" id="PF00067">
    <property type="entry name" value="p450"/>
    <property type="match status" value="2"/>
</dbReference>
<keyword evidence="15" id="KW-0812">Transmembrane</keyword>
<dbReference type="InterPro" id="IPR001128">
    <property type="entry name" value="Cyt_P450"/>
</dbReference>
<proteinExistence type="inferred from homology"/>
<evidence type="ECO:0000256" key="8">
    <source>
        <dbReference type="ARBA" id="ARBA00022824"/>
    </source>
</evidence>
<evidence type="ECO:0000256" key="2">
    <source>
        <dbReference type="ARBA" id="ARBA00003690"/>
    </source>
</evidence>
<protein>
    <recommendedName>
        <fullName evidence="18">Cytochrome P450</fullName>
    </recommendedName>
</protein>
<dbReference type="PANTHER" id="PTHR24291">
    <property type="entry name" value="CYTOCHROME P450 FAMILY 4"/>
    <property type="match status" value="1"/>
</dbReference>
<evidence type="ECO:0000256" key="7">
    <source>
        <dbReference type="ARBA" id="ARBA00022723"/>
    </source>
</evidence>
<keyword evidence="15" id="KW-1133">Transmembrane helix</keyword>
<comment type="similarity">
    <text evidence="5">Belongs to the cytochrome P450 family.</text>
</comment>
<evidence type="ECO:0000256" key="15">
    <source>
        <dbReference type="SAM" id="Phobius"/>
    </source>
</evidence>
<evidence type="ECO:0000256" key="4">
    <source>
        <dbReference type="ARBA" id="ARBA00004406"/>
    </source>
</evidence>
<dbReference type="FunFam" id="1.10.630.10:FF:000035">
    <property type="entry name" value="CYtochrome P450 family"/>
    <property type="match status" value="1"/>
</dbReference>
<evidence type="ECO:0000256" key="1">
    <source>
        <dbReference type="ARBA" id="ARBA00001971"/>
    </source>
</evidence>
<reference evidence="17" key="1">
    <citation type="journal article" date="2008" name="Insect Biochem. Mol. Biol.">
        <title>The genome of a lepidopteran model insect, the silkworm Bombyx mori.</title>
        <authorList>
            <consortium name="International Silkworm Genome Consortium"/>
        </authorList>
    </citation>
    <scope>NUCLEOTIDE SEQUENCE [LARGE SCALE GENOMIC DNA]</scope>
    <source>
        <strain evidence="17">p50T</strain>
    </source>
</reference>
<keyword evidence="8" id="KW-0256">Endoplasmic reticulum</keyword>
<keyword evidence="17" id="KW-1185">Reference proteome</keyword>
<evidence type="ECO:0000256" key="9">
    <source>
        <dbReference type="ARBA" id="ARBA00022848"/>
    </source>
</evidence>
<dbReference type="GO" id="GO:0005789">
    <property type="term" value="C:endoplasmic reticulum membrane"/>
    <property type="evidence" value="ECO:0007669"/>
    <property type="project" value="UniProtKB-SubCell"/>
</dbReference>
<comment type="subcellular location">
    <subcellularLocation>
        <location evidence="4">Endoplasmic reticulum membrane</location>
        <topology evidence="4">Peripheral membrane protein</topology>
    </subcellularLocation>
    <subcellularLocation>
        <location evidence="3">Microsome membrane</location>
        <topology evidence="3">Peripheral membrane protein</topology>
    </subcellularLocation>
</comment>
<evidence type="ECO:0000256" key="5">
    <source>
        <dbReference type="ARBA" id="ARBA00010617"/>
    </source>
</evidence>
<evidence type="ECO:0000256" key="12">
    <source>
        <dbReference type="ARBA" id="ARBA00023033"/>
    </source>
</evidence>
<evidence type="ECO:0000256" key="10">
    <source>
        <dbReference type="ARBA" id="ARBA00023002"/>
    </source>
</evidence>
<dbReference type="SUPFAM" id="SSF48264">
    <property type="entry name" value="Cytochrome P450"/>
    <property type="match status" value="2"/>
</dbReference>
<evidence type="ECO:0000256" key="11">
    <source>
        <dbReference type="ARBA" id="ARBA00023004"/>
    </source>
</evidence>
<reference evidence="16" key="2">
    <citation type="submission" date="2022-06" db="UniProtKB">
        <authorList>
            <consortium name="EnsemblMetazoa"/>
        </authorList>
    </citation>
    <scope>IDENTIFICATION</scope>
    <source>
        <strain evidence="16">p50T (Dazao)</strain>
    </source>
</reference>
<dbReference type="InterPro" id="IPR002401">
    <property type="entry name" value="Cyt_P450_E_grp-I"/>
</dbReference>
<dbReference type="InterPro" id="IPR036396">
    <property type="entry name" value="Cyt_P450_sf"/>
</dbReference>
<feature type="transmembrane region" description="Helical" evidence="15">
    <location>
        <begin position="501"/>
        <end position="522"/>
    </location>
</feature>
<evidence type="ECO:0000256" key="3">
    <source>
        <dbReference type="ARBA" id="ARBA00004174"/>
    </source>
</evidence>
<dbReference type="PRINTS" id="PR00463">
    <property type="entry name" value="EP450I"/>
</dbReference>
<comment type="function">
    <text evidence="2">May be involved in the metabolism of insect hormones and in the breakdown of synthetic insecticides.</text>
</comment>
<name>A0A8R2M243_BOMMO</name>
<dbReference type="InterPro" id="IPR050196">
    <property type="entry name" value="Cytochrome_P450_Monoox"/>
</dbReference>
<evidence type="ECO:0000313" key="17">
    <source>
        <dbReference type="Proteomes" id="UP000005204"/>
    </source>
</evidence>
<sequence length="1000" mass="115452">MLWPVIYLLALVFAYWPYWRWKNRRLLRLSASMPGPRALPIIGNGLLIVVNTGEKFLELVEQLFRTYGDYCKIWLGPELNICVKNPDDIRLLLTSNKVNQKGPAYEIMKAAIGPGILTGGPTWRNHRKIVTPSYNKRAVKLYSAVFNREAEVLANLLLKKQSGVTFNVYYDVVEITTQCVCQTLIGLSKDDSRNVDGMSDLILETQNLYELLFTKMTVWWLQIPFVYWITGRKATENAYVKKIDRLTSDFLKKRRTALKGGNVDEESMGIVDRYIASGELTEQEIKWETMTLFTTSQEASAKITSAVLLFLAHLPDWQEKVYKEIVEVIGSGRNDVTAEHLKHLHYLDMVYQEALRYLSIAALIQRTVEEEITINNGKFTLPIGTTLVIPIHDLHRDPRYWDEPLKVKPERFLPENVKKRSPNVFIPFSLGAMDCLGRVYAEPLIKTLVVWAVREVQLEAEGCVEDLKLHVAISVKFANGYNLKVKPRSTNCFCGAILCCYVRMISYMILIVIVFALMWSGWKQKNKKFMEMANQFPGPQALPFIGNALRFMCEPEELISVIKELLQVYGEASRFWLGPNLNVIINNPDDLKILLSSSKTSTKGPQYKYMAHVLGGGILSGSGVTWRKHRKIATPNYGKKVVDSYEKIFNEEVHLLLKKLRNIPSEQEFDIYNKIVQTTSYCVCQTLLNLSKEQVTEIPHLQEIIDCTPRNYDIVFDRMIKWYLQIDPVFWMTKSYQDQKHFVALITEFSKAIIENRKREINKIYLNNEESINRQLGVIDRFILSEELTQEELIKETFTIFTSSQEATAKICSFVLLMMAYHPKSQEKLYEEITKIIGDKDRCVTNEDFKQMPYLDMVFKEVLRLFPIGSMLQRTINENIRISSGTLPAGCSLVAPIYHLHRDSRFWTRPDDFDPERFNPVNTKLRQPNCYIPFSLGPMDCLGRYFGTRLVKMICVRVLREFEVTTSRTYKDLKLSIAISVSPLDGFPVKLHPRKIKEKQ</sequence>
<comment type="cofactor">
    <cofactor evidence="1 14">
        <name>heme</name>
        <dbReference type="ChEBI" id="CHEBI:30413"/>
    </cofactor>
</comment>
<evidence type="ECO:0000256" key="14">
    <source>
        <dbReference type="PIRSR" id="PIRSR602401-1"/>
    </source>
</evidence>
<accession>A0A8R2M243</accession>